<dbReference type="RefSeq" id="WP_008201706.1">
    <property type="nucleotide sequence ID" value="NZ_CM001023.1"/>
</dbReference>
<accession>A3I0E7</accession>
<dbReference type="Proteomes" id="UP000003919">
    <property type="component" value="Chromosome"/>
</dbReference>
<dbReference type="STRING" id="388413.ALPR1_14979"/>
<reference evidence="1 2" key="1">
    <citation type="journal article" date="2011" name="J. Bacteriol.">
        <title>Complete genome sequence of Algoriphagus sp. PR1, bacterial prey of a colony-forming choanoflagellate.</title>
        <authorList>
            <person name="Alegado R.A."/>
            <person name="Ferriera S."/>
            <person name="Nusbaum C."/>
            <person name="Young S.K."/>
            <person name="Zeng Q."/>
            <person name="Imamovic A."/>
            <person name="Fairclough S.R."/>
            <person name="King N."/>
        </authorList>
    </citation>
    <scope>NUCLEOTIDE SEQUENCE [LARGE SCALE GENOMIC DNA]</scope>
    <source>
        <strain evidence="1 2">PR1</strain>
    </source>
</reference>
<dbReference type="AlphaFoldDB" id="A3I0E7"/>
<dbReference type="EMBL" id="AAXU02000001">
    <property type="protein sequence ID" value="EAZ79943.1"/>
    <property type="molecule type" value="Genomic_DNA"/>
</dbReference>
<sequence>MNFTTETFCPANSQDWRKWLSENHKSKDGIWLIVYTKSSDSPNLTWSEAVDEALCFGWIDGIKRPLDQDRYQQYFTKRKPKSNWSRINKEKVENLIKSGLMTEAGFQCIEVAKENGSWTFLDSVENLEVPADLNIALDKFTGAKDFFTGLSKSIRKQMLYWVISARRPETRKKRIDEIVLCASQEKKPKQF</sequence>
<dbReference type="OrthoDB" id="9796999at2"/>
<proteinExistence type="predicted"/>
<dbReference type="HOGENOM" id="CLU_076645_2_0_10"/>
<gene>
    <name evidence="1" type="ORF">ALPR1_14979</name>
</gene>
<evidence type="ECO:0000313" key="1">
    <source>
        <dbReference type="EMBL" id="EAZ79943.1"/>
    </source>
</evidence>
<comment type="caution">
    <text evidence="1">The sequence shown here is derived from an EMBL/GenBank/DDBJ whole genome shotgun (WGS) entry which is preliminary data.</text>
</comment>
<protein>
    <recommendedName>
        <fullName evidence="3">Bacteriocin-protection protein, YdeI/OmpD-associated family</fullName>
    </recommendedName>
</protein>
<dbReference type="Pfam" id="PF13376">
    <property type="entry name" value="OmdA"/>
    <property type="match status" value="1"/>
</dbReference>
<dbReference type="EMBL" id="CM001023">
    <property type="protein sequence ID" value="EAZ79943.1"/>
    <property type="molecule type" value="Genomic_DNA"/>
</dbReference>
<dbReference type="eggNOG" id="COG4430">
    <property type="taxonomic scope" value="Bacteria"/>
</dbReference>
<keyword evidence="2" id="KW-1185">Reference proteome</keyword>
<name>A3I0E7_9BACT</name>
<evidence type="ECO:0000313" key="2">
    <source>
        <dbReference type="Proteomes" id="UP000003919"/>
    </source>
</evidence>
<evidence type="ECO:0008006" key="3">
    <source>
        <dbReference type="Google" id="ProtNLM"/>
    </source>
</evidence>
<organism evidence="1 2">
    <name type="scientific">Algoriphagus machipongonensis</name>
    <dbReference type="NCBI Taxonomy" id="388413"/>
    <lineage>
        <taxon>Bacteria</taxon>
        <taxon>Pseudomonadati</taxon>
        <taxon>Bacteroidota</taxon>
        <taxon>Cytophagia</taxon>
        <taxon>Cytophagales</taxon>
        <taxon>Cyclobacteriaceae</taxon>
        <taxon>Algoriphagus</taxon>
    </lineage>
</organism>